<dbReference type="PANTHER" id="PTHR21432:SF20">
    <property type="entry name" value="ACETYL-COA HYDROLASE"/>
    <property type="match status" value="1"/>
</dbReference>
<protein>
    <submittedName>
        <fullName evidence="2">Acetyl-CoA hydrolase</fullName>
    </submittedName>
</protein>
<dbReference type="GO" id="GO:0006083">
    <property type="term" value="P:acetate metabolic process"/>
    <property type="evidence" value="ECO:0007669"/>
    <property type="project" value="InterPro"/>
</dbReference>
<dbReference type="SUPFAM" id="SSF100950">
    <property type="entry name" value="NagB/RpiA/CoA transferase-like"/>
    <property type="match status" value="2"/>
</dbReference>
<comment type="caution">
    <text evidence="2">The sequence shown here is derived from an EMBL/GenBank/DDBJ whole genome shotgun (WGS) entry which is preliminary data.</text>
</comment>
<dbReference type="InterPro" id="IPR038460">
    <property type="entry name" value="AcetylCoA_hyd_C_sf"/>
</dbReference>
<organism evidence="2 3">
    <name type="scientific">Enemella dayhoffiae</name>
    <dbReference type="NCBI Taxonomy" id="2016507"/>
    <lineage>
        <taxon>Bacteria</taxon>
        <taxon>Bacillati</taxon>
        <taxon>Actinomycetota</taxon>
        <taxon>Actinomycetes</taxon>
        <taxon>Propionibacteriales</taxon>
        <taxon>Propionibacteriaceae</taxon>
        <taxon>Enemella</taxon>
    </lineage>
</organism>
<evidence type="ECO:0000313" key="2">
    <source>
        <dbReference type="EMBL" id="OYO18113.1"/>
    </source>
</evidence>
<dbReference type="InterPro" id="IPR026888">
    <property type="entry name" value="AcetylCoA_hyd_C"/>
</dbReference>
<gene>
    <name evidence="2" type="ORF">CGZ93_16305</name>
</gene>
<feature type="domain" description="Acetyl-CoA hydrolase/transferase C-terminal" evidence="1">
    <location>
        <begin position="252"/>
        <end position="402"/>
    </location>
</feature>
<dbReference type="Pfam" id="PF13336">
    <property type="entry name" value="AcetylCoA_hyd_C"/>
    <property type="match status" value="1"/>
</dbReference>
<dbReference type="GO" id="GO:0016787">
    <property type="term" value="F:hydrolase activity"/>
    <property type="evidence" value="ECO:0007669"/>
    <property type="project" value="UniProtKB-KW"/>
</dbReference>
<keyword evidence="3" id="KW-1185">Reference proteome</keyword>
<sequence length="408" mass="43454">MRIVEEAALAARLGAVPDGSRVVATGNFATPRALMGIVDRAIETYRLCMLNAQPGIPDRAGVVHESSFVGPGMRRSDRLRYLPARLSMVPTLFAGPLPPEVVVLHVSRPRGSMVSMGIEVNILPAAIEACRQRGGLVIAQVNDRMPFIGGDALVPVDDIDLAIEVDEELATHAPGAIDDESAAIGAAVAAGVRDGTTLQTGIGAVPDAVLAALTERRGLRVWTEMFSDGVLALDRQGCLDQDHPLITSFLFGSAELYAWADGNPRVRMLRTEKTNDPALIALNRQMLSVNTALQVDLFGQANASRIKHRIYSGTGGQTDFIVGAMHAPGGRAVLALKSWHPKADVSTVVGHLTEATTSMQMSAVVTEQGTAELWGHTQTEQAANLIEHAAHPRAREALWDEAKNLGLA</sequence>
<dbReference type="InterPro" id="IPR037171">
    <property type="entry name" value="NagB/RpiA_transferase-like"/>
</dbReference>
<proteinExistence type="predicted"/>
<dbReference type="Proteomes" id="UP000216311">
    <property type="component" value="Unassembled WGS sequence"/>
</dbReference>
<evidence type="ECO:0000313" key="3">
    <source>
        <dbReference type="Proteomes" id="UP000216311"/>
    </source>
</evidence>
<keyword evidence="2" id="KW-0378">Hydrolase</keyword>
<name>A0A255GU57_9ACTN</name>
<dbReference type="InterPro" id="IPR046433">
    <property type="entry name" value="ActCoA_hydro"/>
</dbReference>
<dbReference type="AlphaFoldDB" id="A0A255GU57"/>
<evidence type="ECO:0000259" key="1">
    <source>
        <dbReference type="Pfam" id="PF13336"/>
    </source>
</evidence>
<dbReference type="Gene3D" id="3.40.1080.10">
    <property type="entry name" value="Glutaconate Coenzyme A-transferase"/>
    <property type="match status" value="1"/>
</dbReference>
<dbReference type="Gene3D" id="3.40.1080.20">
    <property type="entry name" value="Acetyl-CoA hydrolase/transferase C-terminal domain"/>
    <property type="match status" value="1"/>
</dbReference>
<dbReference type="GO" id="GO:0008775">
    <property type="term" value="F:acetate CoA-transferase activity"/>
    <property type="evidence" value="ECO:0007669"/>
    <property type="project" value="InterPro"/>
</dbReference>
<dbReference type="PANTHER" id="PTHR21432">
    <property type="entry name" value="ACETYL-COA HYDROLASE-RELATED"/>
    <property type="match status" value="1"/>
</dbReference>
<dbReference type="OrthoDB" id="9801795at2"/>
<reference evidence="2 3" key="1">
    <citation type="submission" date="2017-07" db="EMBL/GenBank/DDBJ databases">
        <title>Draft whole genome sequences of clinical Proprionibacteriaceae strains.</title>
        <authorList>
            <person name="Bernier A.-M."/>
            <person name="Bernard K."/>
            <person name="Domingo M.-C."/>
        </authorList>
    </citation>
    <scope>NUCLEOTIDE SEQUENCE [LARGE SCALE GENOMIC DNA]</scope>
    <source>
        <strain evidence="2 3">NML 130396</strain>
    </source>
</reference>
<dbReference type="Gene3D" id="3.30.750.70">
    <property type="entry name" value="4-hydroxybutyrate coenzyme like domains"/>
    <property type="match status" value="1"/>
</dbReference>
<accession>A0A255GU57</accession>
<dbReference type="EMBL" id="NMVQ01000045">
    <property type="protein sequence ID" value="OYO18113.1"/>
    <property type="molecule type" value="Genomic_DNA"/>
</dbReference>